<dbReference type="PANTHER" id="PTHR43476:SF3">
    <property type="entry name" value="FAD-BINDING MONOOXYGENASE"/>
    <property type="match status" value="1"/>
</dbReference>
<dbReference type="PRINTS" id="PR00420">
    <property type="entry name" value="RNGMNOXGNASE"/>
</dbReference>
<dbReference type="InterPro" id="IPR036188">
    <property type="entry name" value="FAD/NAD-bd_sf"/>
</dbReference>
<keyword evidence="1" id="KW-0560">Oxidoreductase</keyword>
<evidence type="ECO:0000259" key="2">
    <source>
        <dbReference type="Pfam" id="PF01494"/>
    </source>
</evidence>
<dbReference type="Gene3D" id="3.50.50.60">
    <property type="entry name" value="FAD/NAD(P)-binding domain"/>
    <property type="match status" value="1"/>
</dbReference>
<protein>
    <recommendedName>
        <fullName evidence="2">FAD-binding domain-containing protein</fullName>
    </recommendedName>
</protein>
<dbReference type="InterPro" id="IPR032710">
    <property type="entry name" value="NTF2-like_dom_sf"/>
</dbReference>
<proteinExistence type="predicted"/>
<dbReference type="PANTHER" id="PTHR43476">
    <property type="entry name" value="3-(3-HYDROXY-PHENYL)PROPIONATE/3-HYDROXYCINNAMIC ACID HYDROXYLASE"/>
    <property type="match status" value="1"/>
</dbReference>
<evidence type="ECO:0000313" key="3">
    <source>
        <dbReference type="EMBL" id="AQA10804.1"/>
    </source>
</evidence>
<accession>A0ABM6HAF9</accession>
<dbReference type="NCBIfam" id="NF004829">
    <property type="entry name" value="PRK06183.1-3"/>
    <property type="match status" value="1"/>
</dbReference>
<feature type="domain" description="FAD-binding" evidence="2">
    <location>
        <begin position="4"/>
        <end position="334"/>
    </location>
</feature>
<gene>
    <name evidence="3" type="ORF">BV401_10210</name>
</gene>
<dbReference type="Gene3D" id="3.30.70.2450">
    <property type="match status" value="1"/>
</dbReference>
<dbReference type="RefSeq" id="WP_079256914.1">
    <property type="nucleotide sequence ID" value="NZ_CP019458.1"/>
</dbReference>
<reference evidence="3 4" key="1">
    <citation type="journal article" date="2017" name="J. Biotechnol.">
        <title>The complete genome sequence of Streptomyces autolyticus CGMCC 0516, the producer of geldanamycin, autolytimycin, reblastatin and elaiophylin.</title>
        <authorList>
            <person name="Yin M."/>
            <person name="Jiang M."/>
            <person name="Ren Z."/>
            <person name="Dong Y."/>
            <person name="Lu T."/>
        </authorList>
    </citation>
    <scope>NUCLEOTIDE SEQUENCE [LARGE SCALE GENOMIC DNA]</scope>
    <source>
        <strain evidence="3 4">CGMCC0516</strain>
    </source>
</reference>
<keyword evidence="4" id="KW-1185">Reference proteome</keyword>
<dbReference type="SUPFAM" id="SSF51905">
    <property type="entry name" value="FAD/NAD(P)-binding domain"/>
    <property type="match status" value="1"/>
</dbReference>
<dbReference type="InterPro" id="IPR002938">
    <property type="entry name" value="FAD-bd"/>
</dbReference>
<name>A0ABM6HAF9_9ACTN</name>
<dbReference type="InterPro" id="IPR050631">
    <property type="entry name" value="PheA/TfdB_FAD_monoxygenase"/>
</dbReference>
<dbReference type="Pfam" id="PF01494">
    <property type="entry name" value="FAD_binding_3"/>
    <property type="match status" value="1"/>
</dbReference>
<evidence type="ECO:0000313" key="4">
    <source>
        <dbReference type="Proteomes" id="UP000187851"/>
    </source>
</evidence>
<sequence>MTTDCDVLVVGWGPVGQLTATLLAQQGWRVTVLERYERPYPFPRAVHFDGETARYLAAAGIGDRLHEVGDPAVDYEFHTADGQVLMRLELAGDPPGSAGWPRSVVFHQPALERVLQERAERLPNLRLLRGLEVTDCVERDDHVEVAAGGRRITASWVVGCDGANSAVRRAIGSTVTGLGFFYDWLLCDLVLKEPREFRPNNLQICDPARPTTVVSGGLEHRRWEFMRLPGESIEELNRPETAWRLLEPHGITPDNATMHRHSVYTFSAQWVDQWRRGRILLAGDAAHLMPPFAGQGMCAGIRDAANLTWKLDLVLRGRGAPALLDSYAVERTGHLRHFIGYAIELGKMVCELDPAAAAVRDTMLLARAADPEAEEPPQLSGVPLTEGLLSGAGPGAGAYMPQGRVTGTAGTGRFDDVAGRGFVFLTDQDPAALLDDADREFLADVGTRLVRVVPAGAPVGEGEVADDDGVYLPFLAESSAVALLVRPDFYVFGSAADRVSAAELVGDLRRGLLSVTPQRSLSGGPRMTATHLSLWEKWTNLWYNQLDLTDEIIAPGFKLCLESDRDLAAINDAQAVRRWVIAVNAVFQEAKFTALVGPIITDEYITTHWSVIGKLGPGAGELGPEGATFTRVLTEILKVENGLITECWASCDPVKVLTD</sequence>
<dbReference type="Gene3D" id="3.40.30.120">
    <property type="match status" value="1"/>
</dbReference>
<dbReference type="Proteomes" id="UP000187851">
    <property type="component" value="Chromosome"/>
</dbReference>
<dbReference type="SUPFAM" id="SSF54427">
    <property type="entry name" value="NTF2-like"/>
    <property type="match status" value="1"/>
</dbReference>
<organism evidence="3 4">
    <name type="scientific">Streptomyces autolyticus</name>
    <dbReference type="NCBI Taxonomy" id="75293"/>
    <lineage>
        <taxon>Bacteria</taxon>
        <taxon>Bacillati</taxon>
        <taxon>Actinomycetota</taxon>
        <taxon>Actinomycetes</taxon>
        <taxon>Kitasatosporales</taxon>
        <taxon>Streptomycetaceae</taxon>
        <taxon>Streptomyces</taxon>
    </lineage>
</organism>
<dbReference type="Gene3D" id="3.10.450.50">
    <property type="match status" value="1"/>
</dbReference>
<evidence type="ECO:0000256" key="1">
    <source>
        <dbReference type="ARBA" id="ARBA00023002"/>
    </source>
</evidence>
<dbReference type="EMBL" id="CP019458">
    <property type="protein sequence ID" value="AQA10804.1"/>
    <property type="molecule type" value="Genomic_DNA"/>
</dbReference>